<dbReference type="GO" id="GO:0032259">
    <property type="term" value="P:methylation"/>
    <property type="evidence" value="ECO:0007669"/>
    <property type="project" value="UniProtKB-KW"/>
</dbReference>
<dbReference type="EC" id="2.1.1.178" evidence="3"/>
<feature type="domain" description="rRNA small subunit methyltransferase F RNA-binding PUA-like" evidence="1">
    <location>
        <begin position="49"/>
        <end position="98"/>
    </location>
</feature>
<protein>
    <submittedName>
        <fullName evidence="3">Ribosomal RNA small subunit methyltransferase F</fullName>
        <ecNumber evidence="3">2.1.1.178</ecNumber>
    </submittedName>
</protein>
<dbReference type="GO" id="GO:0008168">
    <property type="term" value="F:methyltransferase activity"/>
    <property type="evidence" value="ECO:0007669"/>
    <property type="project" value="UniProtKB-KW"/>
</dbReference>
<evidence type="ECO:0000259" key="1">
    <source>
        <dbReference type="Pfam" id="PF13636"/>
    </source>
</evidence>
<name>A0A4P0YA35_KLEPN</name>
<reference evidence="3" key="1">
    <citation type="submission" date="2019-04" db="EMBL/GenBank/DDBJ databases">
        <authorList>
            <consortium name="Pathogen Informatics"/>
        </authorList>
    </citation>
    <scope>NUCLEOTIDE SEQUENCE</scope>
    <source>
        <strain evidence="3">NCTC9183</strain>
    </source>
</reference>
<dbReference type="Proteomes" id="UP000507695">
    <property type="component" value="Unassembled WGS sequence"/>
</dbReference>
<keyword evidence="3" id="KW-0489">Methyltransferase</keyword>
<accession>A0A4P0YA35</accession>
<feature type="domain" description="Ribosomal RNA small subunit methyltransferase F pre-PUA" evidence="2">
    <location>
        <begin position="1"/>
        <end position="34"/>
    </location>
</feature>
<dbReference type="AlphaFoldDB" id="A0A4P0YA35"/>
<dbReference type="EMBL" id="CABDVL010000003">
    <property type="protein sequence ID" value="VTM57190.1"/>
    <property type="molecule type" value="Genomic_DNA"/>
</dbReference>
<evidence type="ECO:0000259" key="2">
    <source>
        <dbReference type="Pfam" id="PF21150"/>
    </source>
</evidence>
<sequence length="107" mass="12218">MEPLFGKVRFSRIGVRLAELHNKGYRWQHEAVIAFAAPQRAFELSQEEAEEWYRGRDVYPQTAPGQDETIVTFQGVPLGLAKRVGSRLKNSYPRELVRDGKLFAGKV</sequence>
<dbReference type="Gene3D" id="3.10.450.720">
    <property type="match status" value="1"/>
</dbReference>
<keyword evidence="3" id="KW-0808">Transferase</keyword>
<evidence type="ECO:0000313" key="3">
    <source>
        <dbReference type="EMBL" id="VTM57190.1"/>
    </source>
</evidence>
<dbReference type="Pfam" id="PF13636">
    <property type="entry name" value="Methyltranf_PUA"/>
    <property type="match status" value="1"/>
</dbReference>
<dbReference type="InterPro" id="IPR027391">
    <property type="entry name" value="Nol1_Nop2_Fmu_2"/>
</dbReference>
<dbReference type="Pfam" id="PF21150">
    <property type="entry name" value="YebU_pre-PUA_dom"/>
    <property type="match status" value="1"/>
</dbReference>
<dbReference type="InterPro" id="IPR048457">
    <property type="entry name" value="YebU_pre-PUA_dom"/>
</dbReference>
<gene>
    <name evidence="3" type="primary">rsmF_2</name>
    <name evidence="3" type="ORF">NCTC9183_04652</name>
</gene>
<organism evidence="3">
    <name type="scientific">Klebsiella pneumoniae</name>
    <dbReference type="NCBI Taxonomy" id="573"/>
    <lineage>
        <taxon>Bacteria</taxon>
        <taxon>Pseudomonadati</taxon>
        <taxon>Pseudomonadota</taxon>
        <taxon>Gammaproteobacteria</taxon>
        <taxon>Enterobacterales</taxon>
        <taxon>Enterobacteriaceae</taxon>
        <taxon>Klebsiella/Raoultella group</taxon>
        <taxon>Klebsiella</taxon>
        <taxon>Klebsiella pneumoniae complex</taxon>
    </lineage>
</organism>
<proteinExistence type="predicted"/>